<keyword evidence="2 5" id="KW-0812">Transmembrane</keyword>
<dbReference type="InterPro" id="IPR052902">
    <property type="entry name" value="ABC-2_transporter"/>
</dbReference>
<dbReference type="Pfam" id="PF12698">
    <property type="entry name" value="ABC2_membrane_3"/>
    <property type="match status" value="1"/>
</dbReference>
<evidence type="ECO:0000256" key="3">
    <source>
        <dbReference type="ARBA" id="ARBA00022989"/>
    </source>
</evidence>
<evidence type="ECO:0000256" key="5">
    <source>
        <dbReference type="SAM" id="Phobius"/>
    </source>
</evidence>
<name>A0A923EA43_CLOTT</name>
<dbReference type="GO" id="GO:0016020">
    <property type="term" value="C:membrane"/>
    <property type="evidence" value="ECO:0007669"/>
    <property type="project" value="UniProtKB-SubCell"/>
</dbReference>
<evidence type="ECO:0000256" key="4">
    <source>
        <dbReference type="ARBA" id="ARBA00023136"/>
    </source>
</evidence>
<dbReference type="InterPro" id="IPR013525">
    <property type="entry name" value="ABC2_TM"/>
</dbReference>
<reference evidence="7 8" key="1">
    <citation type="submission" date="2020-04" db="EMBL/GenBank/DDBJ databases">
        <title>Genomic insights into acetone-butanol-ethanol (ABE) fermentation by sequencing solventogenic clostridia strains.</title>
        <authorList>
            <person name="Brown S."/>
        </authorList>
    </citation>
    <scope>NUCLEOTIDE SEQUENCE [LARGE SCALE GENOMIC DNA]</scope>
    <source>
        <strain evidence="7 8">DJ011</strain>
    </source>
</reference>
<keyword evidence="4 5" id="KW-0472">Membrane</keyword>
<sequence>MRVKATIKVIIKAILSQWKQVLLMFAILPLIISVIMSNFQKDTFKPEVTIDKINISIIDEDNSKTSNNFKDLFNRKELREIFNITNNSQYEIIIPKGYENNLINKKESTIKVNEKKRVSRNNELIIKSVIEQYGKSLTETMVISNKIQTMDIQHKDKLFNEVISNINKVSSSPSIKENIIKGERVLKAIENQAATMMTFMVFSIIMSCIAGYDMDKKNGSNKRLISTPITKCNFFNLDVLVFFIASLIYSSVYILAFRITGLAFKGVSVLNIISILICQSLLIGSTAGIIIAFFGKKTANTIVVILMYAHIIFGGGFIPLKEINNNIFLTISRFSPGNVISETYRNCILFNSFNTISKYLIIMIGISLILYSLSILKVKIRWED</sequence>
<feature type="domain" description="ABC-2 type transporter transmembrane" evidence="6">
    <location>
        <begin position="20"/>
        <end position="376"/>
    </location>
</feature>
<dbReference type="EMBL" id="JAAZWO010000008">
    <property type="protein sequence ID" value="MBC2397909.1"/>
    <property type="molecule type" value="Genomic_DNA"/>
</dbReference>
<comment type="caution">
    <text evidence="7">The sequence shown here is derived from an EMBL/GenBank/DDBJ whole genome shotgun (WGS) entry which is preliminary data.</text>
</comment>
<dbReference type="Proteomes" id="UP000563151">
    <property type="component" value="Unassembled WGS sequence"/>
</dbReference>
<accession>A0A923EA43</accession>
<dbReference type="PANTHER" id="PTHR43027">
    <property type="entry name" value="DOXORUBICIN RESISTANCE ABC TRANSPORTER PERMEASE PROTEIN DRRC-RELATED"/>
    <property type="match status" value="1"/>
</dbReference>
<proteinExistence type="predicted"/>
<dbReference type="PANTHER" id="PTHR43027:SF1">
    <property type="entry name" value="DOXORUBICIN RESISTANCE ABC TRANSPORTER PERMEASE PROTEIN DRRC-RELATED"/>
    <property type="match status" value="1"/>
</dbReference>
<evidence type="ECO:0000313" key="7">
    <source>
        <dbReference type="EMBL" id="MBC2397909.1"/>
    </source>
</evidence>
<organism evidence="7 8">
    <name type="scientific">Clostridium tetanomorphum</name>
    <dbReference type="NCBI Taxonomy" id="1553"/>
    <lineage>
        <taxon>Bacteria</taxon>
        <taxon>Bacillati</taxon>
        <taxon>Bacillota</taxon>
        <taxon>Clostridia</taxon>
        <taxon>Eubacteriales</taxon>
        <taxon>Clostridiaceae</taxon>
        <taxon>Clostridium</taxon>
    </lineage>
</organism>
<dbReference type="GO" id="GO:0140359">
    <property type="term" value="F:ABC-type transporter activity"/>
    <property type="evidence" value="ECO:0007669"/>
    <property type="project" value="InterPro"/>
</dbReference>
<keyword evidence="8" id="KW-1185">Reference proteome</keyword>
<comment type="subcellular location">
    <subcellularLocation>
        <location evidence="1">Membrane</location>
        <topology evidence="1">Multi-pass membrane protein</topology>
    </subcellularLocation>
</comment>
<evidence type="ECO:0000256" key="1">
    <source>
        <dbReference type="ARBA" id="ARBA00004141"/>
    </source>
</evidence>
<dbReference type="AlphaFoldDB" id="A0A923EA43"/>
<feature type="transmembrane region" description="Helical" evidence="5">
    <location>
        <begin position="21"/>
        <end position="39"/>
    </location>
</feature>
<feature type="transmembrane region" description="Helical" evidence="5">
    <location>
        <begin position="233"/>
        <end position="257"/>
    </location>
</feature>
<feature type="transmembrane region" description="Helical" evidence="5">
    <location>
        <begin position="301"/>
        <end position="320"/>
    </location>
</feature>
<evidence type="ECO:0000259" key="6">
    <source>
        <dbReference type="Pfam" id="PF12698"/>
    </source>
</evidence>
<keyword evidence="3 5" id="KW-1133">Transmembrane helix</keyword>
<dbReference type="RefSeq" id="WP_035146993.1">
    <property type="nucleotide sequence ID" value="NZ_JAAZWO010000008.1"/>
</dbReference>
<feature type="transmembrane region" description="Helical" evidence="5">
    <location>
        <begin position="269"/>
        <end position="294"/>
    </location>
</feature>
<feature type="transmembrane region" description="Helical" evidence="5">
    <location>
        <begin position="359"/>
        <end position="378"/>
    </location>
</feature>
<protein>
    <submittedName>
        <fullName evidence="7">ABC transporter permease</fullName>
    </submittedName>
</protein>
<evidence type="ECO:0000313" key="8">
    <source>
        <dbReference type="Proteomes" id="UP000563151"/>
    </source>
</evidence>
<gene>
    <name evidence="7" type="ORF">HGG79_08990</name>
</gene>
<feature type="transmembrane region" description="Helical" evidence="5">
    <location>
        <begin position="193"/>
        <end position="212"/>
    </location>
</feature>
<evidence type="ECO:0000256" key="2">
    <source>
        <dbReference type="ARBA" id="ARBA00022692"/>
    </source>
</evidence>